<comment type="caution">
    <text evidence="3">The sequence shown here is derived from an EMBL/GenBank/DDBJ whole genome shotgun (WGS) entry which is preliminary data.</text>
</comment>
<reference evidence="3 4" key="1">
    <citation type="submission" date="2024-03" db="EMBL/GenBank/DDBJ databases">
        <title>Novel species of the genus Variovorax.</title>
        <authorList>
            <person name="Liu Q."/>
            <person name="Xin Y.-H."/>
        </authorList>
    </citation>
    <scope>NUCLEOTIDE SEQUENCE [LARGE SCALE GENOMIC DNA]</scope>
    <source>
        <strain evidence="3 4">KACC 18501</strain>
    </source>
</reference>
<dbReference type="Proteomes" id="UP001363010">
    <property type="component" value="Unassembled WGS sequence"/>
</dbReference>
<dbReference type="Gene3D" id="3.40.50.1820">
    <property type="entry name" value="alpha/beta hydrolase"/>
    <property type="match status" value="1"/>
</dbReference>
<dbReference type="EMBL" id="JBBKZV010000005">
    <property type="protein sequence ID" value="MEJ8822633.1"/>
    <property type="molecule type" value="Genomic_DNA"/>
</dbReference>
<feature type="domain" description="AB hydrolase-1" evidence="2">
    <location>
        <begin position="30"/>
        <end position="262"/>
    </location>
</feature>
<organism evidence="3 4">
    <name type="scientific">Variovorax humicola</name>
    <dbReference type="NCBI Taxonomy" id="1769758"/>
    <lineage>
        <taxon>Bacteria</taxon>
        <taxon>Pseudomonadati</taxon>
        <taxon>Pseudomonadota</taxon>
        <taxon>Betaproteobacteria</taxon>
        <taxon>Burkholderiales</taxon>
        <taxon>Comamonadaceae</taxon>
        <taxon>Variovorax</taxon>
    </lineage>
</organism>
<dbReference type="InterPro" id="IPR029058">
    <property type="entry name" value="AB_hydrolase_fold"/>
</dbReference>
<dbReference type="PANTHER" id="PTHR43329">
    <property type="entry name" value="EPOXIDE HYDROLASE"/>
    <property type="match status" value="1"/>
</dbReference>
<dbReference type="GO" id="GO:0016787">
    <property type="term" value="F:hydrolase activity"/>
    <property type="evidence" value="ECO:0007669"/>
    <property type="project" value="UniProtKB-KW"/>
</dbReference>
<evidence type="ECO:0000256" key="1">
    <source>
        <dbReference type="ARBA" id="ARBA00022801"/>
    </source>
</evidence>
<dbReference type="RefSeq" id="WP_340363675.1">
    <property type="nucleotide sequence ID" value="NZ_JBBKZV010000005.1"/>
</dbReference>
<accession>A0ABU8VZ19</accession>
<sequence>MGNTEMRRLGRKVVANGVTLNVVDEGDGLPVLLLHGFPDSSHLWRHQIPALTGAGYRVIAPDQRGFGLSDRPQDAKSYGHELLMADAIAVLDDAGVDRAALVTHDWGAAIGWLLAERHPERFTCHAALSVGPLAAYHGCRDIRQREKSWYTLFFQYAGVAEKSLKADDWRLFREWTRHHPEVDHWIADLSREGALTAALNWYRANVFSMPVGERAGIRVPTLGLWSDQDAYLIEEQMSTAGRYVDADWRYERIQGASHWMMLDCPQHIDRLLLGFLRRYPAPAVPRGEVATR</sequence>
<dbReference type="InterPro" id="IPR000073">
    <property type="entry name" value="AB_hydrolase_1"/>
</dbReference>
<evidence type="ECO:0000313" key="3">
    <source>
        <dbReference type="EMBL" id="MEJ8822633.1"/>
    </source>
</evidence>
<dbReference type="PRINTS" id="PR00412">
    <property type="entry name" value="EPOXHYDRLASE"/>
</dbReference>
<protein>
    <submittedName>
        <fullName evidence="3">Alpha/beta fold hydrolase</fullName>
    </submittedName>
</protein>
<evidence type="ECO:0000259" key="2">
    <source>
        <dbReference type="Pfam" id="PF00561"/>
    </source>
</evidence>
<name>A0ABU8VZ19_9BURK</name>
<keyword evidence="4" id="KW-1185">Reference proteome</keyword>
<dbReference type="SUPFAM" id="SSF53474">
    <property type="entry name" value="alpha/beta-Hydrolases"/>
    <property type="match status" value="1"/>
</dbReference>
<dbReference type="Pfam" id="PF00561">
    <property type="entry name" value="Abhydrolase_1"/>
    <property type="match status" value="1"/>
</dbReference>
<gene>
    <name evidence="3" type="ORF">WKW80_11400</name>
</gene>
<keyword evidence="1 3" id="KW-0378">Hydrolase</keyword>
<dbReference type="InterPro" id="IPR000639">
    <property type="entry name" value="Epox_hydrolase-like"/>
</dbReference>
<evidence type="ECO:0000313" key="4">
    <source>
        <dbReference type="Proteomes" id="UP001363010"/>
    </source>
</evidence>
<proteinExistence type="predicted"/>